<proteinExistence type="predicted"/>
<reference evidence="1" key="2">
    <citation type="journal article" date="2020" name="Microorganisms">
        <title>Osmotic Adaptation and Compatible Solute Biosynthesis of Phototrophic Bacteria as Revealed from Genome Analyses.</title>
        <authorList>
            <person name="Imhoff J.F."/>
            <person name="Rahn T."/>
            <person name="Kunzel S."/>
            <person name="Keller A."/>
            <person name="Neulinger S.C."/>
        </authorList>
    </citation>
    <scope>NUCLEOTIDE SEQUENCE</scope>
    <source>
        <strain evidence="1">DSM 11080</strain>
    </source>
</reference>
<name>A0AAJ0XAQ7_9GAMM</name>
<organism evidence="1 2">
    <name type="scientific">Halochromatium glycolicum</name>
    <dbReference type="NCBI Taxonomy" id="85075"/>
    <lineage>
        <taxon>Bacteria</taxon>
        <taxon>Pseudomonadati</taxon>
        <taxon>Pseudomonadota</taxon>
        <taxon>Gammaproteobacteria</taxon>
        <taxon>Chromatiales</taxon>
        <taxon>Chromatiaceae</taxon>
        <taxon>Halochromatium</taxon>
    </lineage>
</organism>
<sequence>MENGVFALLQELGHRVVVQTLIAGGPDAEETVKGTMALLAATDVPVILWLNEHLGPLEIRSQNWEPP</sequence>
<protein>
    <submittedName>
        <fullName evidence="1">Uncharacterized protein</fullName>
    </submittedName>
</protein>
<keyword evidence="2" id="KW-1185">Reference proteome</keyword>
<comment type="caution">
    <text evidence="1">The sequence shown here is derived from an EMBL/GenBank/DDBJ whole genome shotgun (WGS) entry which is preliminary data.</text>
</comment>
<evidence type="ECO:0000313" key="1">
    <source>
        <dbReference type="EMBL" id="MBK1705097.1"/>
    </source>
</evidence>
<dbReference type="Proteomes" id="UP001296776">
    <property type="component" value="Unassembled WGS sequence"/>
</dbReference>
<evidence type="ECO:0000313" key="2">
    <source>
        <dbReference type="Proteomes" id="UP001296776"/>
    </source>
</evidence>
<dbReference type="AlphaFoldDB" id="A0AAJ0XAQ7"/>
<gene>
    <name evidence="1" type="ORF">CKO40_11225</name>
</gene>
<accession>A0AAJ0XAQ7</accession>
<reference evidence="1" key="1">
    <citation type="submission" date="2017-08" db="EMBL/GenBank/DDBJ databases">
        <authorList>
            <person name="Imhoff J.F."/>
            <person name="Rahn T."/>
            <person name="Kuenzel S."/>
            <person name="Neulinger S.C."/>
        </authorList>
    </citation>
    <scope>NUCLEOTIDE SEQUENCE</scope>
    <source>
        <strain evidence="1">DSM 11080</strain>
    </source>
</reference>
<dbReference type="EMBL" id="NRSJ01000018">
    <property type="protein sequence ID" value="MBK1705097.1"/>
    <property type="molecule type" value="Genomic_DNA"/>
</dbReference>
<dbReference type="RefSeq" id="WP_200346307.1">
    <property type="nucleotide sequence ID" value="NZ_NRSJ01000018.1"/>
</dbReference>